<reference evidence="3" key="2">
    <citation type="submission" date="2013-11" db="EMBL/GenBank/DDBJ databases">
        <title>Draft genome sequence of Anaerostipes caccae (DSM 14662).</title>
        <authorList>
            <person name="Sudarsanam P."/>
            <person name="Ley R."/>
            <person name="Guruge J."/>
            <person name="Turnbaugh P.J."/>
            <person name="Mahowald M."/>
            <person name="Liep D."/>
            <person name="Gordon J."/>
        </authorList>
    </citation>
    <scope>NUCLEOTIDE SEQUENCE</scope>
    <source>
        <strain evidence="3">DSM 14662</strain>
    </source>
</reference>
<keyword evidence="1" id="KW-0051">Antiviral defense</keyword>
<evidence type="ECO:0000313" key="3">
    <source>
        <dbReference type="EMBL" id="EDR99194.1"/>
    </source>
</evidence>
<comment type="caution">
    <text evidence="3">The sequence shown here is derived from an EMBL/GenBank/DDBJ whole genome shotgun (WGS) entry which is preliminary data.</text>
</comment>
<feature type="domain" description="CRISPR type III-associated protein" evidence="2">
    <location>
        <begin position="9"/>
        <end position="142"/>
    </location>
</feature>
<dbReference type="eggNOG" id="COG1367">
    <property type="taxonomic scope" value="Bacteria"/>
</dbReference>
<dbReference type="GO" id="GO:0051607">
    <property type="term" value="P:defense response to virus"/>
    <property type="evidence" value="ECO:0007669"/>
    <property type="project" value="UniProtKB-KW"/>
</dbReference>
<dbReference type="EMBL" id="ABAX03000001">
    <property type="protein sequence ID" value="EDR99194.1"/>
    <property type="molecule type" value="Genomic_DNA"/>
</dbReference>
<evidence type="ECO:0000256" key="1">
    <source>
        <dbReference type="ARBA" id="ARBA00023118"/>
    </source>
</evidence>
<dbReference type="AlphaFoldDB" id="B0M908"/>
<keyword evidence="4" id="KW-1185">Reference proteome</keyword>
<organism evidence="3 4">
    <name type="scientific">Anaerostipes caccae (strain DSM 14662 / CCUG 47493 / JCM 13470 / NCIMB 13811 / L1-92)</name>
    <dbReference type="NCBI Taxonomy" id="411490"/>
    <lineage>
        <taxon>Bacteria</taxon>
        <taxon>Bacillati</taxon>
        <taxon>Bacillota</taxon>
        <taxon>Clostridia</taxon>
        <taxon>Lachnospirales</taxon>
        <taxon>Lachnospiraceae</taxon>
        <taxon>Anaerostipes</taxon>
    </lineage>
</organism>
<sequence length="270" mass="31312">MAILKKRIKLELITAMGTHGANNKELEFRITELKSAMRFWWRAVQCFDSAEELYRRESALFGSLGRKAPVSIRQYKFDRPKTELVKLGKGGSGNFFKVGETIEIELLSYDSEKLDEYLQILKLTSYLGGIGQRSRKGYGAFKIVEIDGDIVPIETDIISVLIQLISDITDKKYIKYSYEKKNIALNRKNTQYLCLKKINVGRVRGRDKFFDDLKRCICKRTRTKEYLLNVSCYCGGNSKVIPVVSEFWVDQYNDFVENYCQTYIKYLIKG</sequence>
<dbReference type="Pfam" id="PF03787">
    <property type="entry name" value="RAMPs"/>
    <property type="match status" value="1"/>
</dbReference>
<accession>B0M908</accession>
<evidence type="ECO:0000313" key="4">
    <source>
        <dbReference type="Proteomes" id="UP000004935"/>
    </source>
</evidence>
<evidence type="ECO:0000259" key="2">
    <source>
        <dbReference type="Pfam" id="PF03787"/>
    </source>
</evidence>
<dbReference type="InterPro" id="IPR005537">
    <property type="entry name" value="RAMP_III_fam"/>
</dbReference>
<name>B0M908_ANACD</name>
<dbReference type="InterPro" id="IPR007522">
    <property type="entry name" value="CRISPR-assoc_prot_TM1795"/>
</dbReference>
<protein>
    <submittedName>
        <fullName evidence="3">CRISPR-associated RAMP protein, Cmr1 family</fullName>
    </submittedName>
</protein>
<dbReference type="STRING" id="411490.ANACAC_00035"/>
<reference evidence="3" key="1">
    <citation type="submission" date="2007-11" db="EMBL/GenBank/DDBJ databases">
        <authorList>
            <person name="Fulton L."/>
            <person name="Clifton S."/>
            <person name="Fulton B."/>
            <person name="Xu J."/>
            <person name="Minx P."/>
            <person name="Pepin K.H."/>
            <person name="Johnson M."/>
            <person name="Thiruvilangam P."/>
            <person name="Bhonagiri V."/>
            <person name="Nash W.E."/>
            <person name="Mardis E.R."/>
            <person name="Wilson R.K."/>
        </authorList>
    </citation>
    <scope>NUCLEOTIDE SEQUENCE [LARGE SCALE GENOMIC DNA]</scope>
    <source>
        <strain evidence="3">DSM 14662</strain>
    </source>
</reference>
<proteinExistence type="predicted"/>
<gene>
    <name evidence="3" type="primary">cmr1</name>
    <name evidence="3" type="ORF">ANACAC_00035</name>
</gene>
<dbReference type="RefSeq" id="WP_006565546.1">
    <property type="nucleotide sequence ID" value="NZ_AP023027.1"/>
</dbReference>
<dbReference type="HOGENOM" id="CLU_1029125_0_0_9"/>
<dbReference type="Proteomes" id="UP000004935">
    <property type="component" value="Unassembled WGS sequence"/>
</dbReference>
<dbReference type="NCBIfam" id="TIGR01894">
    <property type="entry name" value="cas_TM1795_cmr1"/>
    <property type="match status" value="1"/>
</dbReference>